<proteinExistence type="predicted"/>
<comment type="caution">
    <text evidence="2">The sequence shown here is derived from an EMBL/GenBank/DDBJ whole genome shotgun (WGS) entry which is preliminary data.</text>
</comment>
<accession>A0ABQ7W7A5</accession>
<reference evidence="2 3" key="1">
    <citation type="journal article" date="2021" name="bioRxiv">
        <title>Chromosome-scale and haplotype-resolved genome assembly of a tetraploid potato cultivar.</title>
        <authorList>
            <person name="Sun H."/>
            <person name="Jiao W.-B."/>
            <person name="Krause K."/>
            <person name="Campoy J.A."/>
            <person name="Goel M."/>
            <person name="Folz-Donahue K."/>
            <person name="Kukat C."/>
            <person name="Huettel B."/>
            <person name="Schneeberger K."/>
        </authorList>
    </citation>
    <scope>NUCLEOTIDE SEQUENCE [LARGE SCALE GENOMIC DNA]</scope>
    <source>
        <strain evidence="2">SolTubOtavaFocal</strain>
        <tissue evidence="2">Leaves</tissue>
    </source>
</reference>
<protein>
    <submittedName>
        <fullName evidence="2">Uncharacterized protein</fullName>
    </submittedName>
</protein>
<organism evidence="2 3">
    <name type="scientific">Solanum tuberosum</name>
    <name type="common">Potato</name>
    <dbReference type="NCBI Taxonomy" id="4113"/>
    <lineage>
        <taxon>Eukaryota</taxon>
        <taxon>Viridiplantae</taxon>
        <taxon>Streptophyta</taxon>
        <taxon>Embryophyta</taxon>
        <taxon>Tracheophyta</taxon>
        <taxon>Spermatophyta</taxon>
        <taxon>Magnoliopsida</taxon>
        <taxon>eudicotyledons</taxon>
        <taxon>Gunneridae</taxon>
        <taxon>Pentapetalae</taxon>
        <taxon>asterids</taxon>
        <taxon>lamiids</taxon>
        <taxon>Solanales</taxon>
        <taxon>Solanaceae</taxon>
        <taxon>Solanoideae</taxon>
        <taxon>Solaneae</taxon>
        <taxon>Solanum</taxon>
    </lineage>
</organism>
<evidence type="ECO:0000313" key="3">
    <source>
        <dbReference type="Proteomes" id="UP000826656"/>
    </source>
</evidence>
<dbReference type="Proteomes" id="UP000826656">
    <property type="component" value="Unassembled WGS sequence"/>
</dbReference>
<keyword evidence="3" id="KW-1185">Reference proteome</keyword>
<dbReference type="PANTHER" id="PTHR10775">
    <property type="entry name" value="OS08G0208400 PROTEIN"/>
    <property type="match status" value="1"/>
</dbReference>
<dbReference type="PANTHER" id="PTHR10775:SF158">
    <property type="entry name" value="TNP2-LIKE TRANSPOSON PROTEIN"/>
    <property type="match status" value="1"/>
</dbReference>
<sequence>MLKPEFHPSFARNRISDGDEVEECNSEDEVEELLRDLYPNLNGGTTHTNGDDLLEDEPNVEAKTFYNLLKNFEQPLHQNSKASKLSSLIKLLHINSMGRWSNVSFTMLLKMLKEELLPDGANLPNSYYEAKKIIKELDHSYNKIDACTNDCMLYWKEDSQLDSCKVCGASRWKIATHSGETRNKKGKKDSIKELTLFSFKA</sequence>
<name>A0ABQ7W7A5_SOLTU</name>
<feature type="region of interest" description="Disordered" evidence="1">
    <location>
        <begin position="1"/>
        <end position="23"/>
    </location>
</feature>
<dbReference type="EMBL" id="JAIVGD010000003">
    <property type="protein sequence ID" value="KAH0776636.1"/>
    <property type="molecule type" value="Genomic_DNA"/>
</dbReference>
<evidence type="ECO:0000256" key="1">
    <source>
        <dbReference type="SAM" id="MobiDB-lite"/>
    </source>
</evidence>
<gene>
    <name evidence="2" type="ORF">KY290_008047</name>
</gene>
<evidence type="ECO:0000313" key="2">
    <source>
        <dbReference type="EMBL" id="KAH0776636.1"/>
    </source>
</evidence>